<dbReference type="Pfam" id="PF03033">
    <property type="entry name" value="Glyco_transf_28"/>
    <property type="match status" value="1"/>
</dbReference>
<dbReference type="EMBL" id="CP015840">
    <property type="protein sequence ID" value="ANG65929.1"/>
    <property type="molecule type" value="Genomic_DNA"/>
</dbReference>
<evidence type="ECO:0000256" key="9">
    <source>
        <dbReference type="ARBA" id="ARBA00023316"/>
    </source>
</evidence>
<evidence type="ECO:0000259" key="11">
    <source>
        <dbReference type="Pfam" id="PF03033"/>
    </source>
</evidence>
<evidence type="ECO:0000313" key="14">
    <source>
        <dbReference type="Proteomes" id="UP000019147"/>
    </source>
</evidence>
<sequence>MKEISKVVLAAGGSGGHIVPALSASKALREHGIEVILLGKGLQNHPSLLGCTINYKEIPSGLPTLVRPIHSLRSLRSLYRGYKKAKEELKRFSPNLVIGFGSYHSLPILLAALRKRIPIVLHEQNLLPGRINRVFAPVAKGIGVTFSPVIKQFSGFAQEVTLPKRAVSSKYPLADSLPNYSPIICVVGGSQGARRLNFQVPDALVSVAKSYPHMYVHHIVGPQGDIGSIQNVYTQGRVACCVKSFEDNMLDVLLSADLVIGRAGATILDEILWAKVPAILIPYPGAYRHQEENAKFFVYQVGGGSMILEKYLSQELLEEHIFLALDSKMMKNRREALQQYYQRKSPKSFYQFICECLSR</sequence>
<feature type="domain" description="Glycosyl transferase family 28 C-terminal" evidence="12">
    <location>
        <begin position="183"/>
        <end position="330"/>
    </location>
</feature>
<dbReference type="GO" id="GO:0008360">
    <property type="term" value="P:regulation of cell shape"/>
    <property type="evidence" value="ECO:0007669"/>
    <property type="project" value="UniProtKB-KW"/>
</dbReference>
<feature type="binding site" evidence="10">
    <location>
        <position position="290"/>
    </location>
    <ligand>
        <name>UDP-N-acetyl-alpha-D-glucosamine</name>
        <dbReference type="ChEBI" id="CHEBI:57705"/>
    </ligand>
</feature>
<dbReference type="CDD" id="cd03785">
    <property type="entry name" value="GT28_MurG"/>
    <property type="match status" value="1"/>
</dbReference>
<reference evidence="13 14" key="1">
    <citation type="journal article" date="2014" name="Syst. Appl. Microbiol.">
        <title>Evidence for the existence of two new members of the family Chlamydiaceae and proposal of Chlamydia avium sp. nov. and Chlamydia gallinacea sp. nov.</title>
        <authorList>
            <person name="Sachse K."/>
            <person name="Laroucau K."/>
            <person name="Riege K."/>
            <person name="Wehner S."/>
            <person name="Dilcher M."/>
            <person name="Creasy H.H."/>
            <person name="Weidmann M."/>
            <person name="Myers G."/>
            <person name="Vorimore F."/>
            <person name="Vicari N."/>
            <person name="Magnino S."/>
            <person name="Liebler-Tenorio E."/>
            <person name="Ruettger A."/>
            <person name="Bavoil P.M."/>
            <person name="Hufert F.T."/>
            <person name="Rossello-Mora R."/>
            <person name="Marz M."/>
        </authorList>
    </citation>
    <scope>NUCLEOTIDE SEQUENCE [LARGE SCALE GENOMIC DNA]</scope>
    <source>
        <strain evidence="13 14">08-1274/3</strain>
    </source>
</reference>
<keyword evidence="1 10" id="KW-1003">Cell membrane</keyword>
<dbReference type="GO" id="GO:0005886">
    <property type="term" value="C:plasma membrane"/>
    <property type="evidence" value="ECO:0007669"/>
    <property type="project" value="UniProtKB-SubCell"/>
</dbReference>
<organism evidence="13 14">
    <name type="scientific">Chlamydia gallinacea 08-1274/3</name>
    <dbReference type="NCBI Taxonomy" id="1143323"/>
    <lineage>
        <taxon>Bacteria</taxon>
        <taxon>Pseudomonadati</taxon>
        <taxon>Chlamydiota</taxon>
        <taxon>Chlamydiia</taxon>
        <taxon>Chlamydiales</taxon>
        <taxon>Chlamydiaceae</taxon>
        <taxon>Chlamydia/Chlamydophila group</taxon>
        <taxon>Chlamydia</taxon>
    </lineage>
</organism>
<proteinExistence type="inferred from homology"/>
<dbReference type="GO" id="GO:0009252">
    <property type="term" value="P:peptidoglycan biosynthetic process"/>
    <property type="evidence" value="ECO:0007669"/>
    <property type="project" value="UniProtKB-UniRule"/>
</dbReference>
<dbReference type="eggNOG" id="COG0707">
    <property type="taxonomic scope" value="Bacteria"/>
</dbReference>
<dbReference type="Proteomes" id="UP000019147">
    <property type="component" value="Chromosome"/>
</dbReference>
<dbReference type="HAMAP" id="MF_00033">
    <property type="entry name" value="MurG"/>
    <property type="match status" value="1"/>
</dbReference>
<comment type="pathway">
    <text evidence="10">Cell wall biogenesis; peptidoglycan biosynthesis.</text>
</comment>
<accession>A0A173DYB3</accession>
<dbReference type="NCBIfam" id="TIGR01133">
    <property type="entry name" value="murG"/>
    <property type="match status" value="1"/>
</dbReference>
<dbReference type="GO" id="GO:0005975">
    <property type="term" value="P:carbohydrate metabolic process"/>
    <property type="evidence" value="ECO:0007669"/>
    <property type="project" value="InterPro"/>
</dbReference>
<dbReference type="PANTHER" id="PTHR21015">
    <property type="entry name" value="UDP-N-ACETYLGLUCOSAMINE--N-ACETYLMURAMYL-(PENTAPEPTIDE) PYROPHOSPHORYL-UNDECAPRENOL N-ACETYLGLUCOSAMINE TRANSFERASE 1"/>
    <property type="match status" value="1"/>
</dbReference>
<keyword evidence="9 10" id="KW-0961">Cell wall biogenesis/degradation</keyword>
<comment type="similarity">
    <text evidence="10">Belongs to the glycosyltransferase 28 family. MurG subfamily.</text>
</comment>
<dbReference type="STRING" id="1143323.M787_001125"/>
<keyword evidence="5 10" id="KW-0133">Cell shape</keyword>
<evidence type="ECO:0000256" key="8">
    <source>
        <dbReference type="ARBA" id="ARBA00023306"/>
    </source>
</evidence>
<feature type="binding site" evidence="10">
    <location>
        <position position="125"/>
    </location>
    <ligand>
        <name>UDP-N-acetyl-alpha-D-glucosamine</name>
        <dbReference type="ChEBI" id="CHEBI:57705"/>
    </ligand>
</feature>
<gene>
    <name evidence="10" type="primary">murG</name>
    <name evidence="13" type="ORF">M787_001125</name>
</gene>
<evidence type="ECO:0000313" key="13">
    <source>
        <dbReference type="EMBL" id="ANG65929.1"/>
    </source>
</evidence>
<dbReference type="Pfam" id="PF04101">
    <property type="entry name" value="Glyco_tran_28_C"/>
    <property type="match status" value="1"/>
</dbReference>
<keyword evidence="3 10" id="KW-0328">Glycosyltransferase</keyword>
<dbReference type="UniPathway" id="UPA00219"/>
<dbReference type="KEGG" id="cgz:M787_001125"/>
<dbReference type="InterPro" id="IPR004276">
    <property type="entry name" value="GlycoTrans_28_N"/>
</dbReference>
<feature type="binding site" evidence="10">
    <location>
        <begin position="14"/>
        <end position="16"/>
    </location>
    <ligand>
        <name>UDP-N-acetyl-alpha-D-glucosamine</name>
        <dbReference type="ChEBI" id="CHEBI:57705"/>
    </ligand>
</feature>
<dbReference type="SUPFAM" id="SSF53756">
    <property type="entry name" value="UDP-Glycosyltransferase/glycogen phosphorylase"/>
    <property type="match status" value="1"/>
</dbReference>
<dbReference type="GO" id="GO:0071555">
    <property type="term" value="P:cell wall organization"/>
    <property type="evidence" value="ECO:0007669"/>
    <property type="project" value="UniProtKB-KW"/>
</dbReference>
<evidence type="ECO:0000256" key="10">
    <source>
        <dbReference type="HAMAP-Rule" id="MF_00033"/>
    </source>
</evidence>
<dbReference type="GO" id="GO:0051301">
    <property type="term" value="P:cell division"/>
    <property type="evidence" value="ECO:0007669"/>
    <property type="project" value="UniProtKB-KW"/>
</dbReference>
<dbReference type="AlphaFoldDB" id="A0A173DYB3"/>
<dbReference type="GO" id="GO:0050511">
    <property type="term" value="F:undecaprenyldiphospho-muramoylpentapeptide beta-N-acetylglucosaminyltransferase activity"/>
    <property type="evidence" value="ECO:0007669"/>
    <property type="project" value="UniProtKB-UniRule"/>
</dbReference>
<keyword evidence="8 10" id="KW-0131">Cell cycle</keyword>
<evidence type="ECO:0000256" key="2">
    <source>
        <dbReference type="ARBA" id="ARBA00022618"/>
    </source>
</evidence>
<evidence type="ECO:0000256" key="1">
    <source>
        <dbReference type="ARBA" id="ARBA00022475"/>
    </source>
</evidence>
<keyword evidence="2 10" id="KW-0132">Cell division</keyword>
<keyword evidence="6 10" id="KW-0573">Peptidoglycan synthesis</keyword>
<dbReference type="OrthoDB" id="9808936at2"/>
<comment type="subcellular location">
    <subcellularLocation>
        <location evidence="10">Cell membrane</location>
        <topology evidence="10">Peripheral membrane protein</topology>
        <orientation evidence="10">Cytoplasmic side</orientation>
    </subcellularLocation>
</comment>
<keyword evidence="7 10" id="KW-0472">Membrane</keyword>
<evidence type="ECO:0000256" key="5">
    <source>
        <dbReference type="ARBA" id="ARBA00022960"/>
    </source>
</evidence>
<keyword evidence="4 10" id="KW-0808">Transferase</keyword>
<feature type="binding site" evidence="10">
    <location>
        <position position="190"/>
    </location>
    <ligand>
        <name>UDP-N-acetyl-alpha-D-glucosamine</name>
        <dbReference type="ChEBI" id="CHEBI:57705"/>
    </ligand>
</feature>
<feature type="domain" description="Glycosyltransferase family 28 N-terminal" evidence="11">
    <location>
        <begin position="7"/>
        <end position="142"/>
    </location>
</feature>
<dbReference type="EC" id="2.4.1.227" evidence="10"/>
<dbReference type="InterPro" id="IPR006009">
    <property type="entry name" value="GlcNAc_MurG"/>
</dbReference>
<dbReference type="GO" id="GO:0051991">
    <property type="term" value="F:UDP-N-acetyl-D-glucosamine:N-acetylmuramoyl-L-alanyl-D-glutamyl-meso-2,6-diaminopimelyl-D-alanyl-D-alanine-diphosphoundecaprenol 4-beta-N-acetylglucosaminlytransferase activity"/>
    <property type="evidence" value="ECO:0007669"/>
    <property type="project" value="RHEA"/>
</dbReference>
<name>A0A173DYB3_9CHLA</name>
<comment type="function">
    <text evidence="10">Cell wall formation. Catalyzes the transfer of a GlcNAc subunit on undecaprenyl-pyrophosphoryl-MurNAc-pentapeptide (lipid intermediate I) to form undecaprenyl-pyrophosphoryl-MurNAc-(pentapeptide)GlcNAc (lipid intermediate II).</text>
</comment>
<comment type="catalytic activity">
    <reaction evidence="10">
        <text>di-trans,octa-cis-undecaprenyl diphospho-N-acetyl-alpha-D-muramoyl-L-alanyl-D-glutamyl-meso-2,6-diaminopimeloyl-D-alanyl-D-alanine + UDP-N-acetyl-alpha-D-glucosamine = di-trans,octa-cis-undecaprenyl diphospho-[N-acetyl-alpha-D-glucosaminyl-(1-&gt;4)]-N-acetyl-alpha-D-muramoyl-L-alanyl-D-glutamyl-meso-2,6-diaminopimeloyl-D-alanyl-D-alanine + UDP + H(+)</text>
        <dbReference type="Rhea" id="RHEA:31227"/>
        <dbReference type="ChEBI" id="CHEBI:15378"/>
        <dbReference type="ChEBI" id="CHEBI:57705"/>
        <dbReference type="ChEBI" id="CHEBI:58223"/>
        <dbReference type="ChEBI" id="CHEBI:61387"/>
        <dbReference type="ChEBI" id="CHEBI:61388"/>
        <dbReference type="EC" id="2.4.1.227"/>
    </reaction>
</comment>
<evidence type="ECO:0000256" key="4">
    <source>
        <dbReference type="ARBA" id="ARBA00022679"/>
    </source>
</evidence>
<dbReference type="PANTHER" id="PTHR21015:SF22">
    <property type="entry name" value="GLYCOSYLTRANSFERASE"/>
    <property type="match status" value="1"/>
</dbReference>
<evidence type="ECO:0000256" key="3">
    <source>
        <dbReference type="ARBA" id="ARBA00022676"/>
    </source>
</evidence>
<dbReference type="Gene3D" id="3.40.50.2000">
    <property type="entry name" value="Glycogen Phosphorylase B"/>
    <property type="match status" value="2"/>
</dbReference>
<comment type="caution">
    <text evidence="10">Lacks conserved residue(s) required for the propagation of feature annotation.</text>
</comment>
<evidence type="ECO:0000256" key="7">
    <source>
        <dbReference type="ARBA" id="ARBA00023136"/>
    </source>
</evidence>
<evidence type="ECO:0000259" key="12">
    <source>
        <dbReference type="Pfam" id="PF04101"/>
    </source>
</evidence>
<dbReference type="InterPro" id="IPR007235">
    <property type="entry name" value="Glyco_trans_28_C"/>
</dbReference>
<protein>
    <recommendedName>
        <fullName evidence="10">UDP-N-acetylglucosamine--N-acetylmuramyl-(pentapeptide) pyrophosphoryl-undecaprenol N-acetylglucosamine transferase</fullName>
        <ecNumber evidence="10">2.4.1.227</ecNumber>
    </recommendedName>
    <alternativeName>
        <fullName evidence="10">Undecaprenyl-PP-MurNAc-pentapeptide-UDPGlcNAc GlcNAc transferase</fullName>
    </alternativeName>
</protein>
<evidence type="ECO:0000256" key="6">
    <source>
        <dbReference type="ARBA" id="ARBA00022984"/>
    </source>
</evidence>